<sequence>MAPGGGYLVTAASADVCGQLSQLMAQQHSRATATSPRRDSATCPRQTSATCRRQISATWRRRAEDSSRRTDQNSETCGYVSWINQGTSAREGRRREEGRKNPAAALTCHVSLGRLSSGCSLIVSPGGERRFDRQAVGKRSVTATRRPLWLGPQCLGTGSSSSSSSPPPPPPPPPLPSSFSTPEVSSLSSTTVLDQTLDTPSSLDTSSSSSSLDTSSSSSLTMKTLTDKVMDKASAVLTQILGGGVAVKGMPVAEGDASTLFEQALVFWLHGRCMELGPVFKLAFGPKAFVVVSDPIVARHVLKENALSYDKGLLSELLEPIMGKGLIPADQETWKKRRRAIVPAFHAAYLEAMMKVFTDCSQRTVDKFESLLQLAEDGQRGRSTTAAGKQNDADDRVEKEVVEVEVEMEREYSSLALDIIGLGIFNYDFGSVKEESPVIQAVYGTLYEVEHRATFYLPYWKLPFADKLVPRQRKFQADLKVINDCLDDLIERARANRQEEDLEALQQRDYSKVEDASLLRFLVDMRGEDCEDKQLRDDLVTILIAGHETTAAVLTWGTYLLAQHPHVVLKAQQEIDRVMGEGERARRRPSLQDLKDMQYVRLVVAETLRLYPQPPQLIRRSIAEDLLPGGHLGNPEGYKIPKGTDFFVMSYSIHRNPHFWDDPENFNPDRFLTQKSGQGIPGWDGLDPQRTPTALYPNEVTSDFAFLPFGGGMRKCVGDQFALMESTVALAMLLQRFDLRLRDPPETVIPVTGATIHTKNGLYCRLRRRQRD</sequence>
<protein>
    <recommendedName>
        <fullName evidence="6">Cytochrome P450</fullName>
    </recommendedName>
</protein>
<dbReference type="EMBL" id="BFEA01001042">
    <property type="protein sequence ID" value="GBG92357.1"/>
    <property type="molecule type" value="Genomic_DNA"/>
</dbReference>
<dbReference type="Proteomes" id="UP000265515">
    <property type="component" value="Unassembled WGS sequence"/>
</dbReference>
<dbReference type="SUPFAM" id="SSF48264">
    <property type="entry name" value="Cytochrome P450"/>
    <property type="match status" value="1"/>
</dbReference>
<evidence type="ECO:0008006" key="6">
    <source>
        <dbReference type="Google" id="ProtNLM"/>
    </source>
</evidence>
<dbReference type="PRINTS" id="PR00385">
    <property type="entry name" value="P450"/>
</dbReference>
<dbReference type="GO" id="GO:0004497">
    <property type="term" value="F:monooxygenase activity"/>
    <property type="evidence" value="ECO:0007669"/>
    <property type="project" value="InterPro"/>
</dbReference>
<dbReference type="InterPro" id="IPR001128">
    <property type="entry name" value="Cyt_P450"/>
</dbReference>
<feature type="region of interest" description="Disordered" evidence="3">
    <location>
        <begin position="28"/>
        <end position="47"/>
    </location>
</feature>
<dbReference type="PANTHER" id="PTHR24291:SF183">
    <property type="entry name" value="CYTOCHROME P450 97B3, CHLOROPLASTIC"/>
    <property type="match status" value="1"/>
</dbReference>
<evidence type="ECO:0000313" key="4">
    <source>
        <dbReference type="EMBL" id="GBG92357.1"/>
    </source>
</evidence>
<dbReference type="Gene3D" id="1.10.630.10">
    <property type="entry name" value="Cytochrome P450"/>
    <property type="match status" value="1"/>
</dbReference>
<dbReference type="InterPro" id="IPR002401">
    <property type="entry name" value="Cyt_P450_E_grp-I"/>
</dbReference>
<keyword evidence="2" id="KW-0479">Metal-binding</keyword>
<evidence type="ECO:0000256" key="2">
    <source>
        <dbReference type="PIRSR" id="PIRSR602401-1"/>
    </source>
</evidence>
<keyword evidence="2" id="KW-0349">Heme</keyword>
<dbReference type="STRING" id="69332.A0A388MCR9"/>
<dbReference type="GO" id="GO:0020037">
    <property type="term" value="F:heme binding"/>
    <property type="evidence" value="ECO:0007669"/>
    <property type="project" value="InterPro"/>
</dbReference>
<comment type="caution">
    <text evidence="4">The sequence shown here is derived from an EMBL/GenBank/DDBJ whole genome shotgun (WGS) entry which is preliminary data.</text>
</comment>
<name>A0A388MCR9_CHABU</name>
<comment type="cofactor">
    <cofactor evidence="2">
        <name>heme</name>
        <dbReference type="ChEBI" id="CHEBI:30413"/>
    </cofactor>
</comment>
<feature type="region of interest" description="Disordered" evidence="3">
    <location>
        <begin position="133"/>
        <end position="218"/>
    </location>
</feature>
<dbReference type="PANTHER" id="PTHR24291">
    <property type="entry name" value="CYTOCHROME P450 FAMILY 4"/>
    <property type="match status" value="1"/>
</dbReference>
<comment type="similarity">
    <text evidence="1">Belongs to the cytochrome P450 family.</text>
</comment>
<dbReference type="PRINTS" id="PR00463">
    <property type="entry name" value="EP450I"/>
</dbReference>
<keyword evidence="5" id="KW-1185">Reference proteome</keyword>
<dbReference type="GO" id="GO:0005506">
    <property type="term" value="F:iron ion binding"/>
    <property type="evidence" value="ECO:0007669"/>
    <property type="project" value="InterPro"/>
</dbReference>
<feature type="binding site" description="axial binding residue" evidence="2">
    <location>
        <position position="716"/>
    </location>
    <ligand>
        <name>heme</name>
        <dbReference type="ChEBI" id="CHEBI:30413"/>
    </ligand>
    <ligandPart>
        <name>Fe</name>
        <dbReference type="ChEBI" id="CHEBI:18248"/>
    </ligandPart>
</feature>
<dbReference type="InterPro" id="IPR050196">
    <property type="entry name" value="Cytochrome_P450_Monoox"/>
</dbReference>
<evidence type="ECO:0000256" key="3">
    <source>
        <dbReference type="SAM" id="MobiDB-lite"/>
    </source>
</evidence>
<feature type="compositionally biased region" description="Pro residues" evidence="3">
    <location>
        <begin position="165"/>
        <end position="176"/>
    </location>
</feature>
<reference evidence="4 5" key="1">
    <citation type="journal article" date="2018" name="Cell">
        <title>The Chara Genome: Secondary Complexity and Implications for Plant Terrestrialization.</title>
        <authorList>
            <person name="Nishiyama T."/>
            <person name="Sakayama H."/>
            <person name="Vries J.D."/>
            <person name="Buschmann H."/>
            <person name="Saint-Marcoux D."/>
            <person name="Ullrich K.K."/>
            <person name="Haas F.B."/>
            <person name="Vanderstraeten L."/>
            <person name="Becker D."/>
            <person name="Lang D."/>
            <person name="Vosolsobe S."/>
            <person name="Rombauts S."/>
            <person name="Wilhelmsson P.K.I."/>
            <person name="Janitza P."/>
            <person name="Kern R."/>
            <person name="Heyl A."/>
            <person name="Rumpler F."/>
            <person name="Villalobos L.I.A.C."/>
            <person name="Clay J.M."/>
            <person name="Skokan R."/>
            <person name="Toyoda A."/>
            <person name="Suzuki Y."/>
            <person name="Kagoshima H."/>
            <person name="Schijlen E."/>
            <person name="Tajeshwar N."/>
            <person name="Catarino B."/>
            <person name="Hetherington A.J."/>
            <person name="Saltykova A."/>
            <person name="Bonnot C."/>
            <person name="Breuninger H."/>
            <person name="Symeonidi A."/>
            <person name="Radhakrishnan G.V."/>
            <person name="Van Nieuwerburgh F."/>
            <person name="Deforce D."/>
            <person name="Chang C."/>
            <person name="Karol K.G."/>
            <person name="Hedrich R."/>
            <person name="Ulvskov P."/>
            <person name="Glockner G."/>
            <person name="Delwiche C.F."/>
            <person name="Petrasek J."/>
            <person name="Van de Peer Y."/>
            <person name="Friml J."/>
            <person name="Beilby M."/>
            <person name="Dolan L."/>
            <person name="Kohara Y."/>
            <person name="Sugano S."/>
            <person name="Fujiyama A."/>
            <person name="Delaux P.-M."/>
            <person name="Quint M."/>
            <person name="TheiBen G."/>
            <person name="Hagemann M."/>
            <person name="Harholt J."/>
            <person name="Dunand C."/>
            <person name="Zachgo S."/>
            <person name="Langdale J."/>
            <person name="Maumus F."/>
            <person name="Straeten D.V.D."/>
            <person name="Gould S.B."/>
            <person name="Rensing S.A."/>
        </authorList>
    </citation>
    <scope>NUCLEOTIDE SEQUENCE [LARGE SCALE GENOMIC DNA]</scope>
    <source>
        <strain evidence="4 5">S276</strain>
    </source>
</reference>
<organism evidence="4 5">
    <name type="scientific">Chara braunii</name>
    <name type="common">Braun's stonewort</name>
    <dbReference type="NCBI Taxonomy" id="69332"/>
    <lineage>
        <taxon>Eukaryota</taxon>
        <taxon>Viridiplantae</taxon>
        <taxon>Streptophyta</taxon>
        <taxon>Charophyceae</taxon>
        <taxon>Charales</taxon>
        <taxon>Characeae</taxon>
        <taxon>Chara</taxon>
    </lineage>
</organism>
<gene>
    <name evidence="4" type="ORF">CBR_g55238</name>
</gene>
<dbReference type="CDD" id="cd11046">
    <property type="entry name" value="CYP97"/>
    <property type="match status" value="1"/>
</dbReference>
<dbReference type="OrthoDB" id="1470350at2759"/>
<dbReference type="Pfam" id="PF00067">
    <property type="entry name" value="p450"/>
    <property type="match status" value="1"/>
</dbReference>
<keyword evidence="2" id="KW-0408">Iron</keyword>
<evidence type="ECO:0000313" key="5">
    <source>
        <dbReference type="Proteomes" id="UP000265515"/>
    </source>
</evidence>
<feature type="compositionally biased region" description="Polar residues" evidence="3">
    <location>
        <begin position="181"/>
        <end position="192"/>
    </location>
</feature>
<dbReference type="PROSITE" id="PS00086">
    <property type="entry name" value="CYTOCHROME_P450"/>
    <property type="match status" value="1"/>
</dbReference>
<dbReference type="AlphaFoldDB" id="A0A388MCR9"/>
<evidence type="ECO:0000256" key="1">
    <source>
        <dbReference type="ARBA" id="ARBA00010617"/>
    </source>
</evidence>
<dbReference type="InterPro" id="IPR017972">
    <property type="entry name" value="Cyt_P450_CS"/>
</dbReference>
<feature type="compositionally biased region" description="Low complexity" evidence="3">
    <location>
        <begin position="193"/>
        <end position="218"/>
    </location>
</feature>
<dbReference type="Gramene" id="GBG92357">
    <property type="protein sequence ID" value="GBG92357"/>
    <property type="gene ID" value="CBR_g55238"/>
</dbReference>
<proteinExistence type="inferred from homology"/>
<accession>A0A388MCR9</accession>
<dbReference type="InterPro" id="IPR036396">
    <property type="entry name" value="Cyt_P450_sf"/>
</dbReference>
<dbReference type="GO" id="GO:0016705">
    <property type="term" value="F:oxidoreductase activity, acting on paired donors, with incorporation or reduction of molecular oxygen"/>
    <property type="evidence" value="ECO:0007669"/>
    <property type="project" value="InterPro"/>
</dbReference>